<keyword evidence="3" id="KW-1185">Reference proteome</keyword>
<feature type="transmembrane region" description="Helical" evidence="1">
    <location>
        <begin position="233"/>
        <end position="256"/>
    </location>
</feature>
<name>A0A2C8ZNF4_9MICO</name>
<sequence length="258" mass="26314">MLGAILLVLIGSADLARAGISAPLGRVLAVAVAWLAVVLLATLGLGIAGWWVAIPVLMASAWLGTTTTSIDRRMSPGILPAVGVLLSLLAFLVWDRTSLGMSGFIVDWHVGVISTVISSLPLSAIAVAVGVTLFAIESANLTVRAALRPATAASRPVIVPVSRSRWWKRTAAPALAVADLRGGRLIGPVERVLIIALTLAGALPIVAGLLAAKGIVRFPEISSDGAGGSKAEYFLVGSLVSWAIAVAGAGLIWISVAG</sequence>
<feature type="transmembrane region" description="Helical" evidence="1">
    <location>
        <begin position="113"/>
        <end position="136"/>
    </location>
</feature>
<protein>
    <submittedName>
        <fullName evidence="2">Uncharacterized protein</fullName>
    </submittedName>
</protein>
<evidence type="ECO:0000256" key="1">
    <source>
        <dbReference type="SAM" id="Phobius"/>
    </source>
</evidence>
<dbReference type="Proteomes" id="UP000219440">
    <property type="component" value="Unassembled WGS sequence"/>
</dbReference>
<feature type="transmembrane region" description="Helical" evidence="1">
    <location>
        <begin position="192"/>
        <end position="213"/>
    </location>
</feature>
<evidence type="ECO:0000313" key="2">
    <source>
        <dbReference type="EMBL" id="SOE66640.1"/>
    </source>
</evidence>
<proteinExistence type="predicted"/>
<dbReference type="RefSeq" id="WP_097060844.1">
    <property type="nucleotide sequence ID" value="NZ_OCST01000003.1"/>
</dbReference>
<dbReference type="AlphaFoldDB" id="A0A2C8ZNF4"/>
<evidence type="ECO:0000313" key="3">
    <source>
        <dbReference type="Proteomes" id="UP000219440"/>
    </source>
</evidence>
<feature type="transmembrane region" description="Helical" evidence="1">
    <location>
        <begin position="74"/>
        <end position="93"/>
    </location>
</feature>
<keyword evidence="1" id="KW-1133">Transmembrane helix</keyword>
<dbReference type="EMBL" id="OCST01000003">
    <property type="protein sequence ID" value="SOE66640.1"/>
    <property type="molecule type" value="Genomic_DNA"/>
</dbReference>
<keyword evidence="1" id="KW-0472">Membrane</keyword>
<accession>A0A2C8ZNF4</accession>
<keyword evidence="1" id="KW-0812">Transmembrane</keyword>
<reference evidence="2 3" key="1">
    <citation type="submission" date="2017-09" db="EMBL/GenBank/DDBJ databases">
        <authorList>
            <person name="Ehlers B."/>
            <person name="Leendertz F.H."/>
        </authorList>
    </citation>
    <scope>NUCLEOTIDE SEQUENCE [LARGE SCALE GENOMIC DNA]</scope>
    <source>
        <strain evidence="2 3">CGMCC 1.05381</strain>
    </source>
</reference>
<gene>
    <name evidence="2" type="ORF">SAMN06296378_1769</name>
</gene>
<feature type="transmembrane region" description="Helical" evidence="1">
    <location>
        <begin position="28"/>
        <end position="53"/>
    </location>
</feature>
<organism evidence="2 3">
    <name type="scientific">Salinibacterium xinjiangense</name>
    <dbReference type="NCBI Taxonomy" id="386302"/>
    <lineage>
        <taxon>Bacteria</taxon>
        <taxon>Bacillati</taxon>
        <taxon>Actinomycetota</taxon>
        <taxon>Actinomycetes</taxon>
        <taxon>Micrococcales</taxon>
        <taxon>Microbacteriaceae</taxon>
        <taxon>Salinibacterium</taxon>
    </lineage>
</organism>